<dbReference type="Gene3D" id="2.40.420.20">
    <property type="match status" value="1"/>
</dbReference>
<dbReference type="InterPro" id="IPR058647">
    <property type="entry name" value="BSH_CzcB-like"/>
</dbReference>
<name>A0ABW9KIS3_9BACT</name>
<feature type="domain" description="CusB-like beta-barrel" evidence="2">
    <location>
        <begin position="213"/>
        <end position="282"/>
    </location>
</feature>
<dbReference type="InterPro" id="IPR006143">
    <property type="entry name" value="RND_pump_MFP"/>
</dbReference>
<dbReference type="Pfam" id="PF25967">
    <property type="entry name" value="RND-MFP_C"/>
    <property type="match status" value="1"/>
</dbReference>
<organism evidence="5 6">
    <name type="scientific">Terriglobus aquaticus</name>
    <dbReference type="NCBI Taxonomy" id="940139"/>
    <lineage>
        <taxon>Bacteria</taxon>
        <taxon>Pseudomonadati</taxon>
        <taxon>Acidobacteriota</taxon>
        <taxon>Terriglobia</taxon>
        <taxon>Terriglobales</taxon>
        <taxon>Acidobacteriaceae</taxon>
        <taxon>Terriglobus</taxon>
    </lineage>
</organism>
<dbReference type="InterPro" id="IPR058627">
    <property type="entry name" value="MdtA-like_C"/>
</dbReference>
<dbReference type="SUPFAM" id="SSF111369">
    <property type="entry name" value="HlyD-like secretion proteins"/>
    <property type="match status" value="2"/>
</dbReference>
<dbReference type="Proteomes" id="UP001634747">
    <property type="component" value="Unassembled WGS sequence"/>
</dbReference>
<dbReference type="EMBL" id="JBJYXY010000001">
    <property type="protein sequence ID" value="MFN2975694.1"/>
    <property type="molecule type" value="Genomic_DNA"/>
</dbReference>
<evidence type="ECO:0000256" key="1">
    <source>
        <dbReference type="ARBA" id="ARBA00009477"/>
    </source>
</evidence>
<comment type="caution">
    <text evidence="5">The sequence shown here is derived from an EMBL/GenBank/DDBJ whole genome shotgun (WGS) entry which is preliminary data.</text>
</comment>
<dbReference type="Pfam" id="PF25954">
    <property type="entry name" value="Beta-barrel_RND_2"/>
    <property type="match status" value="1"/>
</dbReference>
<dbReference type="PANTHER" id="PTHR30469">
    <property type="entry name" value="MULTIDRUG RESISTANCE PROTEIN MDTA"/>
    <property type="match status" value="1"/>
</dbReference>
<dbReference type="Gene3D" id="2.40.30.170">
    <property type="match status" value="1"/>
</dbReference>
<dbReference type="InterPro" id="IPR058792">
    <property type="entry name" value="Beta-barrel_RND_2"/>
</dbReference>
<evidence type="ECO:0000313" key="6">
    <source>
        <dbReference type="Proteomes" id="UP001634747"/>
    </source>
</evidence>
<feature type="domain" description="Multidrug resistance protein MdtA-like C-terminal permuted SH3" evidence="3">
    <location>
        <begin position="288"/>
        <end position="346"/>
    </location>
</feature>
<dbReference type="Gene3D" id="2.40.50.100">
    <property type="match status" value="1"/>
</dbReference>
<feature type="domain" description="CzcB-like barrel-sandwich hybrid" evidence="4">
    <location>
        <begin position="27"/>
        <end position="189"/>
    </location>
</feature>
<proteinExistence type="inferred from homology"/>
<dbReference type="Pfam" id="PF25973">
    <property type="entry name" value="BSH_CzcB"/>
    <property type="match status" value="1"/>
</dbReference>
<evidence type="ECO:0000259" key="3">
    <source>
        <dbReference type="Pfam" id="PF25967"/>
    </source>
</evidence>
<sequence>MVPVAVVGPATLQNNVVLSAEFQPFQEVDVMAKVAGYVRSIRVDLGSHVRAGDVLATLEVPEIQQDVQKAKAGLAAAEANIVSAQAGVQRAQAAADIAQLSYQRINDVATKNKGLVPRQDVDVSRSRSAEAAAQLASAKSALLAAQEQRSAAASDFARAGAMAQYATIRAPFDGIVTKRYANTGSMIQAGISSQTQAMPVVRLAQYNVLRLTLPVPVTDAAEVKDGQPVDVTVTNPPRQLHGKISRYAGSVQMSTRTMDTQVDVPNADGSLLPGMYAEVHLHLADRPNVMSVPIDAVDGLGTSAEQAYVVRGGVVHVAQVTTGLQTATRLEVLSGLQPGDQVIVGRHTGLAEGEQVKAHLATYENDASHG</sequence>
<comment type="similarity">
    <text evidence="1">Belongs to the membrane fusion protein (MFP) (TC 8.A.1) family.</text>
</comment>
<dbReference type="PANTHER" id="PTHR30469:SF37">
    <property type="entry name" value="RAGD PROTEIN"/>
    <property type="match status" value="1"/>
</dbReference>
<dbReference type="NCBIfam" id="TIGR01730">
    <property type="entry name" value="RND_mfp"/>
    <property type="match status" value="1"/>
</dbReference>
<evidence type="ECO:0000259" key="4">
    <source>
        <dbReference type="Pfam" id="PF25973"/>
    </source>
</evidence>
<dbReference type="Gene3D" id="1.10.287.470">
    <property type="entry name" value="Helix hairpin bin"/>
    <property type="match status" value="1"/>
</dbReference>
<gene>
    <name evidence="5" type="ORF">ACK2TP_07955</name>
</gene>
<keyword evidence="6" id="KW-1185">Reference proteome</keyword>
<accession>A0ABW9KIS3</accession>
<protein>
    <submittedName>
        <fullName evidence="5">Efflux RND transporter periplasmic adaptor subunit</fullName>
    </submittedName>
</protein>
<evidence type="ECO:0000259" key="2">
    <source>
        <dbReference type="Pfam" id="PF25954"/>
    </source>
</evidence>
<reference evidence="5 6" key="1">
    <citation type="submission" date="2024-12" db="EMBL/GenBank/DDBJ databases">
        <authorList>
            <person name="Lee Y."/>
        </authorList>
    </citation>
    <scope>NUCLEOTIDE SEQUENCE [LARGE SCALE GENOMIC DNA]</scope>
    <source>
        <strain evidence="5 6">03SUJ4</strain>
    </source>
</reference>
<dbReference type="RefSeq" id="WP_344687884.1">
    <property type="nucleotide sequence ID" value="NZ_BAABBH010000001.1"/>
</dbReference>
<evidence type="ECO:0000313" key="5">
    <source>
        <dbReference type="EMBL" id="MFN2975694.1"/>
    </source>
</evidence>